<dbReference type="EMBL" id="BNCK01000004">
    <property type="protein sequence ID" value="GHF93011.1"/>
    <property type="molecule type" value="Genomic_DNA"/>
</dbReference>
<dbReference type="GO" id="GO:0009523">
    <property type="term" value="C:photosystem II"/>
    <property type="evidence" value="ECO:0007669"/>
    <property type="project" value="UniProtKB-KW"/>
</dbReference>
<keyword evidence="3" id="KW-0732">Signal</keyword>
<evidence type="ECO:0000256" key="2">
    <source>
        <dbReference type="ARBA" id="ARBA00023276"/>
    </source>
</evidence>
<keyword evidence="6" id="KW-1185">Reference proteome</keyword>
<dbReference type="GO" id="GO:0015979">
    <property type="term" value="P:photosynthesis"/>
    <property type="evidence" value="ECO:0007669"/>
    <property type="project" value="UniProtKB-KW"/>
</dbReference>
<dbReference type="SUPFAM" id="SSF50939">
    <property type="entry name" value="Sialidases"/>
    <property type="match status" value="1"/>
</dbReference>
<dbReference type="Gene3D" id="2.130.10.10">
    <property type="entry name" value="YVTN repeat-like/Quinoprotein amine dehydrogenase"/>
    <property type="match status" value="2"/>
</dbReference>
<dbReference type="PANTHER" id="PTHR47199:SF2">
    <property type="entry name" value="PHOTOSYSTEM II STABILITY_ASSEMBLY FACTOR HCF136, CHLOROPLASTIC"/>
    <property type="match status" value="1"/>
</dbReference>
<gene>
    <name evidence="5" type="ORF">GCM10017161_21540</name>
</gene>
<organism evidence="5 6">
    <name type="scientific">Thalassotalea marina</name>
    <dbReference type="NCBI Taxonomy" id="1673741"/>
    <lineage>
        <taxon>Bacteria</taxon>
        <taxon>Pseudomonadati</taxon>
        <taxon>Pseudomonadota</taxon>
        <taxon>Gammaproteobacteria</taxon>
        <taxon>Alteromonadales</taxon>
        <taxon>Colwelliaceae</taxon>
        <taxon>Thalassotalea</taxon>
    </lineage>
</organism>
<evidence type="ECO:0000256" key="1">
    <source>
        <dbReference type="ARBA" id="ARBA00022531"/>
    </source>
</evidence>
<reference evidence="5" key="1">
    <citation type="journal article" date="2014" name="Int. J. Syst. Evol. Microbiol.">
        <title>Complete genome sequence of Corynebacterium casei LMG S-19264T (=DSM 44701T), isolated from a smear-ripened cheese.</title>
        <authorList>
            <consortium name="US DOE Joint Genome Institute (JGI-PGF)"/>
            <person name="Walter F."/>
            <person name="Albersmeier A."/>
            <person name="Kalinowski J."/>
            <person name="Ruckert C."/>
        </authorList>
    </citation>
    <scope>NUCLEOTIDE SEQUENCE</scope>
    <source>
        <strain evidence="5">KCTC 42731</strain>
    </source>
</reference>
<protein>
    <recommendedName>
        <fullName evidence="4">Photosynthesis system II assembly factor Ycf48/Hcf136-like domain-containing protein</fullName>
    </recommendedName>
</protein>
<dbReference type="RefSeq" id="WP_189770253.1">
    <property type="nucleotide sequence ID" value="NZ_BNCK01000004.1"/>
</dbReference>
<evidence type="ECO:0000313" key="6">
    <source>
        <dbReference type="Proteomes" id="UP000623842"/>
    </source>
</evidence>
<name>A0A919ELV0_9GAMM</name>
<reference evidence="5" key="2">
    <citation type="submission" date="2020-09" db="EMBL/GenBank/DDBJ databases">
        <authorList>
            <person name="Sun Q."/>
            <person name="Kim S."/>
        </authorList>
    </citation>
    <scope>NUCLEOTIDE SEQUENCE</scope>
    <source>
        <strain evidence="5">KCTC 42731</strain>
    </source>
</reference>
<keyword evidence="2" id="KW-0604">Photosystem II</keyword>
<dbReference type="AlphaFoldDB" id="A0A919ELV0"/>
<dbReference type="InterPro" id="IPR028203">
    <property type="entry name" value="PSII_CF48-like_dom"/>
</dbReference>
<feature type="signal peptide" evidence="3">
    <location>
        <begin position="1"/>
        <end position="17"/>
    </location>
</feature>
<evidence type="ECO:0000256" key="3">
    <source>
        <dbReference type="SAM" id="SignalP"/>
    </source>
</evidence>
<feature type="chain" id="PRO_5037655580" description="Photosynthesis system II assembly factor Ycf48/Hcf136-like domain-containing protein" evidence="3">
    <location>
        <begin position="18"/>
        <end position="334"/>
    </location>
</feature>
<evidence type="ECO:0000259" key="4">
    <source>
        <dbReference type="Pfam" id="PF14870"/>
    </source>
</evidence>
<dbReference type="InterPro" id="IPR036278">
    <property type="entry name" value="Sialidase_sf"/>
</dbReference>
<dbReference type="Pfam" id="PF14870">
    <property type="entry name" value="PSII_BNR"/>
    <property type="match status" value="1"/>
</dbReference>
<dbReference type="InterPro" id="IPR015943">
    <property type="entry name" value="WD40/YVTN_repeat-like_dom_sf"/>
</dbReference>
<feature type="domain" description="Photosynthesis system II assembly factor Ycf48/Hcf136-like" evidence="4">
    <location>
        <begin position="59"/>
        <end position="150"/>
    </location>
</feature>
<accession>A0A919ELV0</accession>
<keyword evidence="1" id="KW-0602">Photosynthesis</keyword>
<dbReference type="PANTHER" id="PTHR47199">
    <property type="entry name" value="PHOTOSYSTEM II STABILITY/ASSEMBLY FACTOR HCF136, CHLOROPLASTIC"/>
    <property type="match status" value="1"/>
</dbReference>
<sequence>MRIILLVLLFFSLSSQANEAPKPSISSKLSIKSMLLDIENVNDEFVIAVGSRGHILKINSKEQWQQMQSPVQSTLTAVDFVSATHGWAVGHDSVILHTSDGGITWQIQQYLPEQQKPLMDVAFKNKEEGIAIGAYGLFYRTTDGGNTWQREYHTSLLLEEDKQYLEELKREDEQAYLEERASILPHFNRIILDGVTTYMVGELGLIAKSNDFGKSWQRFEEIYHGSFYDLARTKQGNLIAVGLRGNSFRSVENGAPWQPVETGVTALLNNIIQSSTEQIFVLGNNGTLLISDDDGQTYQLVSQEDGKALLSGTEFKGQLFVASEVGLKVLQVIK</sequence>
<proteinExistence type="predicted"/>
<evidence type="ECO:0000313" key="5">
    <source>
        <dbReference type="EMBL" id="GHF93011.1"/>
    </source>
</evidence>
<comment type="caution">
    <text evidence="5">The sequence shown here is derived from an EMBL/GenBank/DDBJ whole genome shotgun (WGS) entry which is preliminary data.</text>
</comment>
<dbReference type="Proteomes" id="UP000623842">
    <property type="component" value="Unassembled WGS sequence"/>
</dbReference>